<protein>
    <recommendedName>
        <fullName evidence="3">ADP-ribosylglycohydrolase family protein</fullName>
    </recommendedName>
</protein>
<dbReference type="SUPFAM" id="SSF52058">
    <property type="entry name" value="L domain-like"/>
    <property type="match status" value="1"/>
</dbReference>
<dbReference type="InterPro" id="IPR050792">
    <property type="entry name" value="ADP-ribosylglycohydrolase"/>
</dbReference>
<reference evidence="1 2" key="1">
    <citation type="submission" date="2024-04" db="EMBL/GenBank/DDBJ databases">
        <title>Tritrichomonas musculus Genome.</title>
        <authorList>
            <person name="Alves-Ferreira E."/>
            <person name="Grigg M."/>
            <person name="Lorenzi H."/>
            <person name="Galac M."/>
        </authorList>
    </citation>
    <scope>NUCLEOTIDE SEQUENCE [LARGE SCALE GENOMIC DNA]</scope>
    <source>
        <strain evidence="1 2">EAF2021</strain>
    </source>
</reference>
<dbReference type="InterPro" id="IPR032675">
    <property type="entry name" value="LRR_dom_sf"/>
</dbReference>
<dbReference type="PANTHER" id="PTHR16222:SF28">
    <property type="entry name" value="ADP-RIBOSYLGLYCOHYDROLASE"/>
    <property type="match status" value="1"/>
</dbReference>
<sequence>MKSEEKYCHICKTKCENTLCKNCFVPLFQPVEHHVSFAFLDIPEEFDDTSLSETITLDCFKSGIVKAEITGYSQLRQLRLSHCQKLTKIHLADLPNLISLDAYDSPILTEFTIDNVPNLISVDLSFCPKLATVRGEFPKVEYFSISHTDIDSLPALPMVKYLDISVTKITDIKPLYSFEKLQRLVFLECTTIDTIEVSQLAKHPDFTSIFGSCSGIDFKDCPLHHKIKNILTNGALKNTEKVDLSHTNIYSSSKIEAPHLSFEEPLFSGDWWDSYRYLYGPYPTPPNDSKPFLSEDELESIYNIYPHPPEVDPKKASYHIMGALFGTAIGDCLGLFCEGKEPMVINFFIEQPPDITWTHPLTTARGCHFHRGSFTDDTALMLCFLRSVVSTAVKNIPITEKDEIQNIFDPGEAGSRIHHWILHGVDEHLDGIGIGRGNYTEKVVKMKKYLQNPIEISKKCWKKSSARKLGNGGVMRTGGCGCFIFWDENKVVEIARQFCQCTHYDPICVFSSVLVSLIISRLIQLRSGMTDQFDLDQTIDEVKEMFMKKDEDEKIDDFESIDPFLYADEIESLELLNNRTPATLGTLGCAIWVLRKNFSFEEGIEKVIRVGGDTDTNAACAGAVLGAKWGFGAIPLHIIDYFWYGGILYRDAVPFLKMMGMDFEPPTYEEINKLKY</sequence>
<dbReference type="Proteomes" id="UP001470230">
    <property type="component" value="Unassembled WGS sequence"/>
</dbReference>
<dbReference type="InterPro" id="IPR036705">
    <property type="entry name" value="Ribosyl_crysJ1_sf"/>
</dbReference>
<evidence type="ECO:0008006" key="3">
    <source>
        <dbReference type="Google" id="ProtNLM"/>
    </source>
</evidence>
<dbReference type="PANTHER" id="PTHR16222">
    <property type="entry name" value="ADP-RIBOSYLGLYCOHYDROLASE"/>
    <property type="match status" value="1"/>
</dbReference>
<organism evidence="1 2">
    <name type="scientific">Tritrichomonas musculus</name>
    <dbReference type="NCBI Taxonomy" id="1915356"/>
    <lineage>
        <taxon>Eukaryota</taxon>
        <taxon>Metamonada</taxon>
        <taxon>Parabasalia</taxon>
        <taxon>Tritrichomonadida</taxon>
        <taxon>Tritrichomonadidae</taxon>
        <taxon>Tritrichomonas</taxon>
    </lineage>
</organism>
<accession>A0ABR2HI71</accession>
<comment type="caution">
    <text evidence="1">The sequence shown here is derived from an EMBL/GenBank/DDBJ whole genome shotgun (WGS) entry which is preliminary data.</text>
</comment>
<evidence type="ECO:0000313" key="1">
    <source>
        <dbReference type="EMBL" id="KAK8847924.1"/>
    </source>
</evidence>
<dbReference type="InterPro" id="IPR005502">
    <property type="entry name" value="Ribosyl_crysJ1"/>
</dbReference>
<proteinExistence type="predicted"/>
<keyword evidence="2" id="KW-1185">Reference proteome</keyword>
<gene>
    <name evidence="1" type="ORF">M9Y10_018972</name>
</gene>
<name>A0ABR2HI71_9EUKA</name>
<dbReference type="Gene3D" id="1.10.4080.10">
    <property type="entry name" value="ADP-ribosylation/Crystallin J1"/>
    <property type="match status" value="1"/>
</dbReference>
<dbReference type="Gene3D" id="3.80.10.10">
    <property type="entry name" value="Ribonuclease Inhibitor"/>
    <property type="match status" value="1"/>
</dbReference>
<dbReference type="SUPFAM" id="SSF101478">
    <property type="entry name" value="ADP-ribosylglycohydrolase"/>
    <property type="match status" value="1"/>
</dbReference>
<evidence type="ECO:0000313" key="2">
    <source>
        <dbReference type="Proteomes" id="UP001470230"/>
    </source>
</evidence>
<dbReference type="Pfam" id="PF03747">
    <property type="entry name" value="ADP_ribosyl_GH"/>
    <property type="match status" value="1"/>
</dbReference>
<dbReference type="EMBL" id="JAPFFF010000027">
    <property type="protein sequence ID" value="KAK8847924.1"/>
    <property type="molecule type" value="Genomic_DNA"/>
</dbReference>